<dbReference type="OrthoDB" id="408373at2759"/>
<evidence type="ECO:0000259" key="7">
    <source>
        <dbReference type="Pfam" id="PF17851"/>
    </source>
</evidence>
<sequence>MSTTINPIIPGFAPDPSVVLVDGTYYLVNSTFHLFPGLPIYTSQDLIHWHQIGNAINRTEQLSFSNASTLIHDLGNGDHLYATGGLYAPTIRHHNGTFYIVCTNVVNPSDGGKSKLENFIISSTDIHASKWSDPVPFEFYGIDPSLFFDTVSGKTYMCGSKSPGPSTKITLFEIDVATGEKLSPEKELWHGTGGIYPEGPHIYYREGFYYLMIAEGGTHEGHSVTMARSKSLDGPWEASPRNPMLTAAGTDEYVQCTGHCEAFEGMGGNWYGVCLAIRMHAPNMYGLGRETFLTRGHWDSGNWLSFDRVKAQPLNIDTTLDPARKLTAAPGVDWLYIHDPVASNCNISTSTSSSTGQDISLIPSPHLLSSANASPTFLGKRQRSLEGASRVTHLTSASSPQNLTAGLAVYKDEHRFFYIAVHRQTNKQPAIVAKVVNKAQGIDRMEERRLEQEDVLGNEIVFEIKYTEEAYTLLYSVGGGEREMVEVCKVQAREMSDRDFVGPILGVFTVSGEEVEGKTVFWGFGVDGDGV</sequence>
<accession>A0A2W1FIQ7</accession>
<dbReference type="PANTHER" id="PTHR42812:SF12">
    <property type="entry name" value="BETA-XYLOSIDASE-RELATED"/>
    <property type="match status" value="1"/>
</dbReference>
<dbReference type="EMBL" id="NRDI02000005">
    <property type="protein sequence ID" value="KAI1516361.1"/>
    <property type="molecule type" value="Genomic_DNA"/>
</dbReference>
<dbReference type="SUPFAM" id="SSF75005">
    <property type="entry name" value="Arabinanase/levansucrase/invertase"/>
    <property type="match status" value="1"/>
</dbReference>
<evidence type="ECO:0000313" key="8">
    <source>
        <dbReference type="EMBL" id="KAF7573306.1"/>
    </source>
</evidence>
<evidence type="ECO:0000313" key="9">
    <source>
        <dbReference type="EMBL" id="KAI1516361.1"/>
    </source>
</evidence>
<dbReference type="AlphaFoldDB" id="A0A2W1FIQ7"/>
<dbReference type="InterPro" id="IPR013320">
    <property type="entry name" value="ConA-like_dom_sf"/>
</dbReference>
<evidence type="ECO:0000256" key="5">
    <source>
        <dbReference type="PIRSR" id="PIRSR606710-2"/>
    </source>
</evidence>
<dbReference type="SUPFAM" id="SSF49899">
    <property type="entry name" value="Concanavalin A-like lectins/glucanases"/>
    <property type="match status" value="1"/>
</dbReference>
<dbReference type="Pfam" id="PF04616">
    <property type="entry name" value="Glyco_hydro_43"/>
    <property type="match status" value="1"/>
</dbReference>
<evidence type="ECO:0000256" key="2">
    <source>
        <dbReference type="ARBA" id="ARBA00022801"/>
    </source>
</evidence>
<keyword evidence="2 6" id="KW-0378">Hydrolase</keyword>
<dbReference type="PANTHER" id="PTHR42812">
    <property type="entry name" value="BETA-XYLOSIDASE"/>
    <property type="match status" value="1"/>
</dbReference>
<reference evidence="10" key="4">
    <citation type="journal article" date="2022" name="Microb. Genom.">
        <title>A global pangenome for the wheat fungal pathogen Pyrenophora tritici-repentis and prediction of effector protein structural homology.</title>
        <authorList>
            <person name="Moolhuijzen P.M."/>
            <person name="See P.T."/>
            <person name="Shi G."/>
            <person name="Powell H.R."/>
            <person name="Cockram J."/>
            <person name="Jorgensen L.N."/>
            <person name="Benslimane H."/>
            <person name="Strelkov S.E."/>
            <person name="Turner J."/>
            <person name="Liu Z."/>
            <person name="Moffat C.S."/>
        </authorList>
    </citation>
    <scope>NUCLEOTIDE SEQUENCE [LARGE SCALE GENOMIC DNA]</scope>
</reference>
<evidence type="ECO:0000256" key="3">
    <source>
        <dbReference type="ARBA" id="ARBA00023295"/>
    </source>
</evidence>
<feature type="site" description="Important for catalytic activity, responsible for pKa modulation of the active site Glu and correct orientation of both the proton donor and substrate" evidence="5">
    <location>
        <position position="143"/>
    </location>
</feature>
<dbReference type="Pfam" id="PF17851">
    <property type="entry name" value="GH43_C2"/>
    <property type="match status" value="1"/>
</dbReference>
<dbReference type="Gene3D" id="2.60.120.200">
    <property type="match status" value="1"/>
</dbReference>
<dbReference type="CDD" id="cd18617">
    <property type="entry name" value="GH43_XynB-like"/>
    <property type="match status" value="1"/>
</dbReference>
<protein>
    <submittedName>
        <fullName evidence="9">Glycoside hydrolase family 43 protein</fullName>
    </submittedName>
    <submittedName>
        <fullName evidence="8">XynB, Beta-xylosidase</fullName>
    </submittedName>
</protein>
<feature type="active site" description="Proton donor" evidence="4">
    <location>
        <position position="198"/>
    </location>
</feature>
<reference evidence="9" key="3">
    <citation type="journal article" date="2022" name="bioRxiv">
        <title>A global pangenome for the wheat fungal pathogen Pyrenophora tritici-repentis and prediction of effector protein structural homology.</title>
        <authorList>
            <person name="Moolhuijzen P."/>
            <person name="See P.T."/>
            <person name="Shi G."/>
            <person name="Powell H.R."/>
            <person name="Cockram J."/>
            <person name="Jorgensen L.N."/>
            <person name="Benslimane H."/>
            <person name="Strelkov S.E."/>
            <person name="Turner J."/>
            <person name="Liu Z."/>
            <person name="Moffat C.S."/>
        </authorList>
    </citation>
    <scope>NUCLEOTIDE SEQUENCE</scope>
    <source>
        <strain evidence="9">86-124</strain>
    </source>
</reference>
<comment type="similarity">
    <text evidence="1 6">Belongs to the glycosyl hydrolase 43 family.</text>
</comment>
<dbReference type="Gene3D" id="2.115.10.20">
    <property type="entry name" value="Glycosyl hydrolase domain, family 43"/>
    <property type="match status" value="1"/>
</dbReference>
<comment type="caution">
    <text evidence="9">The sequence shown here is derived from an EMBL/GenBank/DDBJ whole genome shotgun (WGS) entry which is preliminary data.</text>
</comment>
<dbReference type="GO" id="GO:0004553">
    <property type="term" value="F:hydrolase activity, hydrolyzing O-glycosyl compounds"/>
    <property type="evidence" value="ECO:0007669"/>
    <property type="project" value="InterPro"/>
</dbReference>
<reference evidence="9" key="2">
    <citation type="submission" date="2021-05" db="EMBL/GenBank/DDBJ databases">
        <authorList>
            <person name="Moolhuijzen P.M."/>
            <person name="Moffat C.S."/>
        </authorList>
    </citation>
    <scope>NUCLEOTIDE SEQUENCE</scope>
    <source>
        <strain evidence="9">86-124</strain>
    </source>
</reference>
<dbReference type="Proteomes" id="UP000245464">
    <property type="component" value="Chromosome 3"/>
</dbReference>
<dbReference type="InterPro" id="IPR041542">
    <property type="entry name" value="GH43_C2"/>
</dbReference>
<dbReference type="InterPro" id="IPR006710">
    <property type="entry name" value="Glyco_hydro_43"/>
</dbReference>
<gene>
    <name evidence="9" type="ORF">Ptr86124_004898</name>
    <name evidence="8" type="ORF">PtrM4_082110</name>
</gene>
<evidence type="ECO:0000313" key="10">
    <source>
        <dbReference type="Proteomes" id="UP000249757"/>
    </source>
</evidence>
<dbReference type="GO" id="GO:0005975">
    <property type="term" value="P:carbohydrate metabolic process"/>
    <property type="evidence" value="ECO:0007669"/>
    <property type="project" value="InterPro"/>
</dbReference>
<feature type="domain" description="Beta-xylosidase C-terminal Concanavalin A-like" evidence="7">
    <location>
        <begin position="359"/>
        <end position="516"/>
    </location>
</feature>
<dbReference type="Proteomes" id="UP000249757">
    <property type="component" value="Unassembled WGS sequence"/>
</dbReference>
<evidence type="ECO:0000256" key="6">
    <source>
        <dbReference type="RuleBase" id="RU361187"/>
    </source>
</evidence>
<evidence type="ECO:0000256" key="1">
    <source>
        <dbReference type="ARBA" id="ARBA00009865"/>
    </source>
</evidence>
<dbReference type="InterPro" id="IPR051795">
    <property type="entry name" value="Glycosyl_Hydrlase_43"/>
</dbReference>
<dbReference type="InterPro" id="IPR023296">
    <property type="entry name" value="Glyco_hydro_beta-prop_sf"/>
</dbReference>
<reference evidence="8" key="1">
    <citation type="journal article" date="2018" name="BMC Genomics">
        <title>Comparative genomics of the wheat fungal pathogen Pyrenophora tritici-repentis reveals chromosomal variations and genome plasticity.</title>
        <authorList>
            <person name="Moolhuijzen P."/>
            <person name="See P.T."/>
            <person name="Hane J.K."/>
            <person name="Shi G."/>
            <person name="Liu Z."/>
            <person name="Oliver R.P."/>
            <person name="Moffat C.S."/>
        </authorList>
    </citation>
    <scope>NUCLEOTIDE SEQUENCE [LARGE SCALE GENOMIC DNA]</scope>
    <source>
        <strain evidence="8">M4</strain>
    </source>
</reference>
<keyword evidence="3 6" id="KW-0326">Glycosidase</keyword>
<proteinExistence type="inferred from homology"/>
<evidence type="ECO:0000256" key="4">
    <source>
        <dbReference type="PIRSR" id="PIRSR606710-1"/>
    </source>
</evidence>
<feature type="active site" description="Proton acceptor" evidence="4">
    <location>
        <position position="15"/>
    </location>
</feature>
<keyword evidence="10" id="KW-1185">Reference proteome</keyword>
<organism evidence="9 10">
    <name type="scientific">Pyrenophora tritici-repentis</name>
    <dbReference type="NCBI Taxonomy" id="45151"/>
    <lineage>
        <taxon>Eukaryota</taxon>
        <taxon>Fungi</taxon>
        <taxon>Dikarya</taxon>
        <taxon>Ascomycota</taxon>
        <taxon>Pezizomycotina</taxon>
        <taxon>Dothideomycetes</taxon>
        <taxon>Pleosporomycetidae</taxon>
        <taxon>Pleosporales</taxon>
        <taxon>Pleosporineae</taxon>
        <taxon>Pleosporaceae</taxon>
        <taxon>Pyrenophora</taxon>
    </lineage>
</organism>
<dbReference type="EMBL" id="NQIK02000003">
    <property type="protein sequence ID" value="KAF7573306.1"/>
    <property type="molecule type" value="Genomic_DNA"/>
</dbReference>
<name>A0A2W1FIQ7_9PLEO</name>